<dbReference type="Gene3D" id="3.90.226.10">
    <property type="entry name" value="2-enoyl-CoA Hydratase, Chain A, domain 1"/>
    <property type="match status" value="1"/>
</dbReference>
<dbReference type="InterPro" id="IPR001753">
    <property type="entry name" value="Enoyl-CoA_hydra/iso"/>
</dbReference>
<evidence type="ECO:0000256" key="2">
    <source>
        <dbReference type="RuleBase" id="RU003707"/>
    </source>
</evidence>
<dbReference type="GO" id="GO:0003824">
    <property type="term" value="F:catalytic activity"/>
    <property type="evidence" value="ECO:0007669"/>
    <property type="project" value="InterPro"/>
</dbReference>
<dbReference type="PANTHER" id="PTHR11941:SF127">
    <property type="entry name" value="ENOYL-COA HYDRATASE ECHA18 (ENOYL HYDRASE) (UNSATURATED ACYL-COA HYDRATASE) (CROTONASE)-RELATED"/>
    <property type="match status" value="1"/>
</dbReference>
<dbReference type="EMBL" id="FOZG01000001">
    <property type="protein sequence ID" value="SFR77250.1"/>
    <property type="molecule type" value="Genomic_DNA"/>
</dbReference>
<proteinExistence type="inferred from homology"/>
<protein>
    <submittedName>
        <fullName evidence="3">Enoyl-CoA hydratase/carnithine racemase</fullName>
    </submittedName>
</protein>
<dbReference type="Proteomes" id="UP000198824">
    <property type="component" value="Unassembled WGS sequence"/>
</dbReference>
<dbReference type="STRING" id="1166337.SAMN05192580_0163"/>
<keyword evidence="4" id="KW-1185">Reference proteome</keyword>
<dbReference type="GO" id="GO:0006635">
    <property type="term" value="P:fatty acid beta-oxidation"/>
    <property type="evidence" value="ECO:0007669"/>
    <property type="project" value="TreeGrafter"/>
</dbReference>
<evidence type="ECO:0000313" key="3">
    <source>
        <dbReference type="EMBL" id="SFR77250.1"/>
    </source>
</evidence>
<dbReference type="CDD" id="cd06558">
    <property type="entry name" value="crotonase-like"/>
    <property type="match status" value="1"/>
</dbReference>
<comment type="similarity">
    <text evidence="1 2">Belongs to the enoyl-CoA hydratase/isomerase family.</text>
</comment>
<dbReference type="PROSITE" id="PS00166">
    <property type="entry name" value="ENOYL_COA_HYDRATASE"/>
    <property type="match status" value="1"/>
</dbReference>
<dbReference type="PANTHER" id="PTHR11941">
    <property type="entry name" value="ENOYL-COA HYDRATASE-RELATED"/>
    <property type="match status" value="1"/>
</dbReference>
<gene>
    <name evidence="3" type="ORF">SAMN05192580_0163</name>
</gene>
<dbReference type="SUPFAM" id="SSF52096">
    <property type="entry name" value="ClpP/crotonase"/>
    <property type="match status" value="1"/>
</dbReference>
<organism evidence="3 4">
    <name type="scientific">Sphingomonas jatrophae</name>
    <dbReference type="NCBI Taxonomy" id="1166337"/>
    <lineage>
        <taxon>Bacteria</taxon>
        <taxon>Pseudomonadati</taxon>
        <taxon>Pseudomonadota</taxon>
        <taxon>Alphaproteobacteria</taxon>
        <taxon>Sphingomonadales</taxon>
        <taxon>Sphingomonadaceae</taxon>
        <taxon>Sphingomonas</taxon>
    </lineage>
</organism>
<name>A0A1I6JF68_9SPHN</name>
<accession>A0A1I6JF68</accession>
<dbReference type="Pfam" id="PF00378">
    <property type="entry name" value="ECH_1"/>
    <property type="match status" value="1"/>
</dbReference>
<dbReference type="InterPro" id="IPR029045">
    <property type="entry name" value="ClpP/crotonase-like_dom_sf"/>
</dbReference>
<evidence type="ECO:0000313" key="4">
    <source>
        <dbReference type="Proteomes" id="UP000198824"/>
    </source>
</evidence>
<reference evidence="3 4" key="1">
    <citation type="submission" date="2016-10" db="EMBL/GenBank/DDBJ databases">
        <authorList>
            <person name="de Groot N.N."/>
        </authorList>
    </citation>
    <scope>NUCLEOTIDE SEQUENCE [LARGE SCALE GENOMIC DNA]</scope>
    <source>
        <strain evidence="3 4">S5-249</strain>
    </source>
</reference>
<evidence type="ECO:0000256" key="1">
    <source>
        <dbReference type="ARBA" id="ARBA00005254"/>
    </source>
</evidence>
<sequence length="250" mass="25788">MGGGDRDCPTVQSGAMFTWQAAGGIARIVIDRPAARNAVTLAGWAELGRVVAQVAAERPAAVILHARSGPAFCAGADLDELARLAEDREGRAVFHRAMADAFAALAALPMPTVAAIDGPCHGAGVALAMACDLRLAGTAARFSIPPARLGILYPPADVARLTALVGRAHAIRLLATGATIDAEEAARIGLVDMIAPDPLREAEAMAGAIAANDWESVNKLKHMVDGAEESFEDGLGSPAFAVWAKARIAR</sequence>
<dbReference type="AlphaFoldDB" id="A0A1I6JF68"/>
<dbReference type="InterPro" id="IPR018376">
    <property type="entry name" value="Enoyl-CoA_hyd/isom_CS"/>
</dbReference>